<feature type="compositionally biased region" description="Low complexity" evidence="1">
    <location>
        <begin position="159"/>
        <end position="178"/>
    </location>
</feature>
<proteinExistence type="predicted"/>
<dbReference type="AlphaFoldDB" id="A0A2J6SIH0"/>
<dbReference type="InParanoid" id="A0A2J6SIH0"/>
<gene>
    <name evidence="2" type="ORF">K444DRAFT_272121</name>
</gene>
<feature type="compositionally biased region" description="Acidic residues" evidence="1">
    <location>
        <begin position="10"/>
        <end position="19"/>
    </location>
</feature>
<dbReference type="RefSeq" id="XP_024727469.1">
    <property type="nucleotide sequence ID" value="XM_024871480.1"/>
</dbReference>
<feature type="region of interest" description="Disordered" evidence="1">
    <location>
        <begin position="1"/>
        <end position="32"/>
    </location>
</feature>
<organism evidence="2 3">
    <name type="scientific">Hyaloscypha bicolor E</name>
    <dbReference type="NCBI Taxonomy" id="1095630"/>
    <lineage>
        <taxon>Eukaryota</taxon>
        <taxon>Fungi</taxon>
        <taxon>Dikarya</taxon>
        <taxon>Ascomycota</taxon>
        <taxon>Pezizomycotina</taxon>
        <taxon>Leotiomycetes</taxon>
        <taxon>Helotiales</taxon>
        <taxon>Hyaloscyphaceae</taxon>
        <taxon>Hyaloscypha</taxon>
        <taxon>Hyaloscypha bicolor</taxon>
    </lineage>
</organism>
<accession>A0A2J6SIH0</accession>
<feature type="compositionally biased region" description="Basic and acidic residues" evidence="1">
    <location>
        <begin position="448"/>
        <end position="464"/>
    </location>
</feature>
<protein>
    <submittedName>
        <fullName evidence="2">Uncharacterized protein</fullName>
    </submittedName>
</protein>
<dbReference type="Proteomes" id="UP000235371">
    <property type="component" value="Unassembled WGS sequence"/>
</dbReference>
<feature type="region of interest" description="Disordered" evidence="1">
    <location>
        <begin position="145"/>
        <end position="180"/>
    </location>
</feature>
<name>A0A2J6SIH0_9HELO</name>
<dbReference type="EMBL" id="KZ613913">
    <property type="protein sequence ID" value="PMD50565.1"/>
    <property type="molecule type" value="Genomic_DNA"/>
</dbReference>
<evidence type="ECO:0000313" key="3">
    <source>
        <dbReference type="Proteomes" id="UP000235371"/>
    </source>
</evidence>
<dbReference type="GeneID" id="36579562"/>
<evidence type="ECO:0000256" key="1">
    <source>
        <dbReference type="SAM" id="MobiDB-lite"/>
    </source>
</evidence>
<feature type="region of interest" description="Disordered" evidence="1">
    <location>
        <begin position="410"/>
        <end position="472"/>
    </location>
</feature>
<reference evidence="2 3" key="1">
    <citation type="submission" date="2016-04" db="EMBL/GenBank/DDBJ databases">
        <title>A degradative enzymes factory behind the ericoid mycorrhizal symbiosis.</title>
        <authorList>
            <consortium name="DOE Joint Genome Institute"/>
            <person name="Martino E."/>
            <person name="Morin E."/>
            <person name="Grelet G."/>
            <person name="Kuo A."/>
            <person name="Kohler A."/>
            <person name="Daghino S."/>
            <person name="Barry K."/>
            <person name="Choi C."/>
            <person name="Cichocki N."/>
            <person name="Clum A."/>
            <person name="Copeland A."/>
            <person name="Hainaut M."/>
            <person name="Haridas S."/>
            <person name="Labutti K."/>
            <person name="Lindquist E."/>
            <person name="Lipzen A."/>
            <person name="Khouja H.-R."/>
            <person name="Murat C."/>
            <person name="Ohm R."/>
            <person name="Olson A."/>
            <person name="Spatafora J."/>
            <person name="Veneault-Fourrey C."/>
            <person name="Henrissat B."/>
            <person name="Grigoriev I."/>
            <person name="Martin F."/>
            <person name="Perotto S."/>
        </authorList>
    </citation>
    <scope>NUCLEOTIDE SEQUENCE [LARGE SCALE GENOMIC DNA]</scope>
    <source>
        <strain evidence="2 3">E</strain>
    </source>
</reference>
<keyword evidence="3" id="KW-1185">Reference proteome</keyword>
<sequence length="485" mass="55068">MAPTTKFFLPDDDDTDDYSSENRDPISLSSSEVPRSLLVEGYLTHQKTETEIFPPYIERMPEHTKVVKGFFPVEPEPKPAKDKSQYDPVPFGPDFPPLSNKAYYLTSDGHDPKFARDMARVIVTMPSRRKLTELTKTVQPSGRLVEVAENVNRRRESLSDTPTPTRSRTGTSTSPEPTVGQELAGTIDWNRSVIDDYAKTSLQGFRRDGPHLLIPPVIDPANTKIIYEYCKKCGKNHIPPGSPVTLPDRDTCGAYLPDWFPSHNYKQPWENFRGLYNKIVLCEEAERGFKHSSLQSMEKVWDKEYHDEHPKWYSIGRRMGWWKCGIDTEVERNCELCHKPNPAAGVEPIIDPENAGTISDQRKYLEKWIEEHMKAVGMEDKAIAEEMIRRMKPQEVLGYFGDYKVPAEELEGYNTGNDSDPDGEKEMPRRPNLNPMENPIATPSTLDLSEKGGLGEKEMSEKETPTASSSSECLVMRAGRSFFAK</sequence>
<evidence type="ECO:0000313" key="2">
    <source>
        <dbReference type="EMBL" id="PMD50565.1"/>
    </source>
</evidence>
<dbReference type="OrthoDB" id="4749037at2759"/>